<dbReference type="GeneID" id="90609681"/>
<comment type="caution">
    <text evidence="2">The sequence shown here is derived from an EMBL/GenBank/DDBJ whole genome shotgun (WGS) entry which is preliminary data.</text>
</comment>
<accession>A0A2G1W5D7</accession>
<evidence type="ECO:0000313" key="2">
    <source>
        <dbReference type="EMBL" id="PHQ34254.1"/>
    </source>
</evidence>
<dbReference type="RefSeq" id="WP_099261763.1">
    <property type="nucleotide sequence ID" value="NZ_NIZW01000012.1"/>
</dbReference>
<reference evidence="2 3" key="1">
    <citation type="submission" date="2017-06" db="EMBL/GenBank/DDBJ databases">
        <title>Description of Rhodopirellula bahusiensis sp. nov.</title>
        <authorList>
            <person name="Kizina J."/>
            <person name="Harder J."/>
        </authorList>
    </citation>
    <scope>NUCLEOTIDE SEQUENCE [LARGE SCALE GENOMIC DNA]</scope>
    <source>
        <strain evidence="2 3">SWK21</strain>
    </source>
</reference>
<dbReference type="AlphaFoldDB" id="A0A2G1W5D7"/>
<dbReference type="EMBL" id="NIZW01000012">
    <property type="protein sequence ID" value="PHQ34254.1"/>
    <property type="molecule type" value="Genomic_DNA"/>
</dbReference>
<evidence type="ECO:0000259" key="1">
    <source>
        <dbReference type="Pfam" id="PF20275"/>
    </source>
</evidence>
<protein>
    <recommendedName>
        <fullName evidence="1">ABC-three component systems C-terminal domain-containing protein</fullName>
    </recommendedName>
</protein>
<name>A0A2G1W5D7_9BACT</name>
<dbReference type="OrthoDB" id="259543at2"/>
<dbReference type="Proteomes" id="UP000225740">
    <property type="component" value="Unassembled WGS sequence"/>
</dbReference>
<feature type="domain" description="ABC-three component systems C-terminal" evidence="1">
    <location>
        <begin position="172"/>
        <end position="297"/>
    </location>
</feature>
<proteinExistence type="predicted"/>
<evidence type="ECO:0000313" key="3">
    <source>
        <dbReference type="Proteomes" id="UP000225740"/>
    </source>
</evidence>
<organism evidence="2 3">
    <name type="scientific">Rhodopirellula bahusiensis</name>
    <dbReference type="NCBI Taxonomy" id="2014065"/>
    <lineage>
        <taxon>Bacteria</taxon>
        <taxon>Pseudomonadati</taxon>
        <taxon>Planctomycetota</taxon>
        <taxon>Planctomycetia</taxon>
        <taxon>Pirellulales</taxon>
        <taxon>Pirellulaceae</taxon>
        <taxon>Rhodopirellula</taxon>
    </lineage>
</organism>
<gene>
    <name evidence="2" type="ORF">CEE69_16610</name>
</gene>
<sequence>MDRYQRNYLRLMARDDYREKKRQVFQDWVGQLLKKALKGDYENIRLTQGDGGLDGIILSESAVVAVFAPRRATQSELEKKIASDFAAAEQTLKERKVVLKKLVFVHNDEGLTKGVGTLMMQLQQDKPGVKIEIWTFENLWTLMQSLSEDEIQDLLGLAPTSQMLEKLEMPSIREVIEHLVSVQAEPPAVGELTIPDPGKLQYNELSETCRDLLRVGRSKHALVARYLEGMTDLRTGEAIAEGFRRKYASCRAGGMLPDDTFETLWHFAGGDHFTTPFQHAAVTAVLSHFFHTCDIFENARDSS</sequence>
<dbReference type="Pfam" id="PF20275">
    <property type="entry name" value="CTD10"/>
    <property type="match status" value="1"/>
</dbReference>
<dbReference type="InterPro" id="IPR046919">
    <property type="entry name" value="ABC-3C_CTD10"/>
</dbReference>
<keyword evidence="3" id="KW-1185">Reference proteome</keyword>